<reference evidence="1 2" key="1">
    <citation type="submission" date="2018-03" db="EMBL/GenBank/DDBJ databases">
        <title>Cross-interface Injection: A General Nanoliter Liquid Handling Method Applied to Single Cells Genome Amplification Automated Nanoliter Liquid Handling Applied to Single Cell Multiple Displacement Amplification.</title>
        <authorList>
            <person name="Yun J."/>
            <person name="Xu P."/>
            <person name="Xu J."/>
            <person name="Dai X."/>
            <person name="Wang Y."/>
            <person name="Zheng X."/>
            <person name="Cao C."/>
            <person name="Yi Q."/>
            <person name="Zhu Y."/>
            <person name="Wang L."/>
            <person name="Dong Z."/>
            <person name="Huang Y."/>
            <person name="Huang L."/>
            <person name="Du W."/>
        </authorList>
    </citation>
    <scope>NUCLEOTIDE SEQUENCE [LARGE SCALE GENOMIC DNA]</scope>
    <source>
        <strain evidence="1 2">Z-D1-2</strain>
    </source>
</reference>
<accession>A0A2T4DTD9</accession>
<gene>
    <name evidence="1" type="ORF">C9994_04335</name>
</gene>
<dbReference type="Proteomes" id="UP000240608">
    <property type="component" value="Unassembled WGS sequence"/>
</dbReference>
<protein>
    <submittedName>
        <fullName evidence="1">Uncharacterized protein</fullName>
    </submittedName>
</protein>
<evidence type="ECO:0000313" key="2">
    <source>
        <dbReference type="Proteomes" id="UP000240608"/>
    </source>
</evidence>
<comment type="caution">
    <text evidence="1">The sequence shown here is derived from an EMBL/GenBank/DDBJ whole genome shotgun (WGS) entry which is preliminary data.</text>
</comment>
<organism evidence="1 2">
    <name type="scientific">Marivirga lumbricoides</name>
    <dbReference type="NCBI Taxonomy" id="1046115"/>
    <lineage>
        <taxon>Bacteria</taxon>
        <taxon>Pseudomonadati</taxon>
        <taxon>Bacteroidota</taxon>
        <taxon>Cytophagia</taxon>
        <taxon>Cytophagales</taxon>
        <taxon>Marivirgaceae</taxon>
        <taxon>Marivirga</taxon>
    </lineage>
</organism>
<proteinExistence type="predicted"/>
<evidence type="ECO:0000313" key="1">
    <source>
        <dbReference type="EMBL" id="PTB97101.1"/>
    </source>
</evidence>
<dbReference type="AlphaFoldDB" id="A0A2T4DTD9"/>
<sequence>MRLIVSLFIFFSLNQVSFCQLIHLQLESNSDTIRISEPLIIDIHIKNISDKAIFLPSDFFAISNILPNGLENNIRGFYIDFTIEPVNSWSTVHIENTARSDYTQFIKLRPNDTAKFEYDLNQHIRYLNSKLQTDSLKVPLNTELSISSHYYNSRLKPKREDRTATATVESNKLNIVLIE</sequence>
<dbReference type="EMBL" id="PYVU01000024">
    <property type="protein sequence ID" value="PTB97101.1"/>
    <property type="molecule type" value="Genomic_DNA"/>
</dbReference>
<name>A0A2T4DTD9_9BACT</name>